<keyword evidence="1" id="KW-0472">Membrane</keyword>
<feature type="transmembrane region" description="Helical" evidence="1">
    <location>
        <begin position="12"/>
        <end position="36"/>
    </location>
</feature>
<name>A0A1Z4JPV1_LEPBY</name>
<dbReference type="SUPFAM" id="SSF103473">
    <property type="entry name" value="MFS general substrate transporter"/>
    <property type="match status" value="1"/>
</dbReference>
<protein>
    <submittedName>
        <fullName evidence="2">Na+/melibiose symporter and related transporters</fullName>
    </submittedName>
</protein>
<proteinExistence type="predicted"/>
<keyword evidence="1" id="KW-0812">Transmembrane</keyword>
<evidence type="ECO:0000256" key="1">
    <source>
        <dbReference type="SAM" id="Phobius"/>
    </source>
</evidence>
<evidence type="ECO:0000313" key="3">
    <source>
        <dbReference type="Proteomes" id="UP000217895"/>
    </source>
</evidence>
<feature type="transmembrane region" description="Helical" evidence="1">
    <location>
        <begin position="42"/>
        <end position="65"/>
    </location>
</feature>
<keyword evidence="1" id="KW-1133">Transmembrane helix</keyword>
<dbReference type="PANTHER" id="PTHR11328:SF24">
    <property type="entry name" value="MAJOR FACILITATOR SUPERFAMILY (MFS) PROFILE DOMAIN-CONTAINING PROTEIN"/>
    <property type="match status" value="1"/>
</dbReference>
<feature type="transmembrane region" description="Helical" evidence="1">
    <location>
        <begin position="323"/>
        <end position="346"/>
    </location>
</feature>
<dbReference type="EMBL" id="AP018203">
    <property type="protein sequence ID" value="BAY58740.1"/>
    <property type="molecule type" value="Genomic_DNA"/>
</dbReference>
<accession>A0A1Z4JPV1</accession>
<feature type="transmembrane region" description="Helical" evidence="1">
    <location>
        <begin position="401"/>
        <end position="423"/>
    </location>
</feature>
<dbReference type="GO" id="GO:0015293">
    <property type="term" value="F:symporter activity"/>
    <property type="evidence" value="ECO:0007669"/>
    <property type="project" value="InterPro"/>
</dbReference>
<dbReference type="Pfam" id="PF13347">
    <property type="entry name" value="MFS_2"/>
    <property type="match status" value="1"/>
</dbReference>
<reference evidence="2 3" key="1">
    <citation type="submission" date="2017-06" db="EMBL/GenBank/DDBJ databases">
        <title>Genome sequencing of cyanobaciteial culture collection at National Institute for Environmental Studies (NIES).</title>
        <authorList>
            <person name="Hirose Y."/>
            <person name="Shimura Y."/>
            <person name="Fujisawa T."/>
            <person name="Nakamura Y."/>
            <person name="Kawachi M."/>
        </authorList>
    </citation>
    <scope>NUCLEOTIDE SEQUENCE [LARGE SCALE GENOMIC DNA]</scope>
    <source>
        <strain evidence="2 3">NIES-2135</strain>
    </source>
</reference>
<dbReference type="GO" id="GO:0005886">
    <property type="term" value="C:plasma membrane"/>
    <property type="evidence" value="ECO:0007669"/>
    <property type="project" value="TreeGrafter"/>
</dbReference>
<keyword evidence="3" id="KW-1185">Reference proteome</keyword>
<sequence length="432" mass="47287">MPSTLTLRQTLLYSCTSIGINLINTSVSTWLLYYYAPPDTAGVQYLSVAVVGTLLAIGRVWNAIIDPWIGHWSDVTRSRWGRRKPFLMVGSVITLFSLLLLWMPPTAQPSLLNAIYFLTMTIVFYTGISLVGVPYDGSLAELATTAAERVRLSMWKNIFGIIGVLAGAVIASVVYGRWGAVAMGAVIGVIGLVTAGLTVQVLPEHPKHNATVTMSFGQSLRAMFQNRPFLILCSSTILVQTAYAMLLSNLPYFVTLILREPEAAVGRYQAIVVIAMLIAAPIWNRLSRIYRDRALLQVSLLGFALTSALLTGVGWFINVSSTLQAAIVFGILGPFLGGYFVLIYAMMGDVVEQDAKVTGQRREAFHYSIFSFSIGMGLSFSTLIIPLIFSQYGYSLEHPTGVRIVFLVAAVLVMLSVVTLRGYRLTEADTKR</sequence>
<feature type="transmembrane region" description="Helical" evidence="1">
    <location>
        <begin position="229"/>
        <end position="246"/>
    </location>
</feature>
<dbReference type="InterPro" id="IPR036259">
    <property type="entry name" value="MFS_trans_sf"/>
</dbReference>
<evidence type="ECO:0000313" key="2">
    <source>
        <dbReference type="EMBL" id="BAY58740.1"/>
    </source>
</evidence>
<feature type="transmembrane region" description="Helical" evidence="1">
    <location>
        <begin position="367"/>
        <end position="389"/>
    </location>
</feature>
<feature type="transmembrane region" description="Helical" evidence="1">
    <location>
        <begin position="86"/>
        <end position="103"/>
    </location>
</feature>
<dbReference type="AlphaFoldDB" id="A0A1Z4JPV1"/>
<feature type="transmembrane region" description="Helical" evidence="1">
    <location>
        <begin position="154"/>
        <end position="175"/>
    </location>
</feature>
<organism evidence="2 3">
    <name type="scientific">Leptolyngbya boryana NIES-2135</name>
    <dbReference type="NCBI Taxonomy" id="1973484"/>
    <lineage>
        <taxon>Bacteria</taxon>
        <taxon>Bacillati</taxon>
        <taxon>Cyanobacteriota</taxon>
        <taxon>Cyanophyceae</taxon>
        <taxon>Leptolyngbyales</taxon>
        <taxon>Leptolyngbyaceae</taxon>
        <taxon>Leptolyngbya group</taxon>
        <taxon>Leptolyngbya</taxon>
    </lineage>
</organism>
<feature type="transmembrane region" description="Helical" evidence="1">
    <location>
        <begin position="295"/>
        <end position="317"/>
    </location>
</feature>
<dbReference type="PANTHER" id="PTHR11328">
    <property type="entry name" value="MAJOR FACILITATOR SUPERFAMILY DOMAIN-CONTAINING PROTEIN"/>
    <property type="match status" value="1"/>
</dbReference>
<feature type="transmembrane region" description="Helical" evidence="1">
    <location>
        <begin position="266"/>
        <end position="283"/>
    </location>
</feature>
<feature type="transmembrane region" description="Helical" evidence="1">
    <location>
        <begin position="181"/>
        <end position="202"/>
    </location>
</feature>
<gene>
    <name evidence="2" type="ORF">NIES2135_56140</name>
</gene>
<feature type="transmembrane region" description="Helical" evidence="1">
    <location>
        <begin position="115"/>
        <end position="133"/>
    </location>
</feature>
<dbReference type="GO" id="GO:0008643">
    <property type="term" value="P:carbohydrate transport"/>
    <property type="evidence" value="ECO:0007669"/>
    <property type="project" value="InterPro"/>
</dbReference>
<dbReference type="Gene3D" id="1.20.1250.20">
    <property type="entry name" value="MFS general substrate transporter like domains"/>
    <property type="match status" value="2"/>
</dbReference>
<dbReference type="Proteomes" id="UP000217895">
    <property type="component" value="Chromosome"/>
</dbReference>
<dbReference type="InterPro" id="IPR039672">
    <property type="entry name" value="MFS_2"/>
</dbReference>